<comment type="caution">
    <text evidence="1">The sequence shown here is derived from an EMBL/GenBank/DDBJ whole genome shotgun (WGS) entry which is preliminary data.</text>
</comment>
<reference evidence="1 2" key="1">
    <citation type="submission" date="2014-01" db="EMBL/GenBank/DDBJ databases">
        <title>Development of a Comparative Genomic Fingerprinting Assay for High Resolution Genotyping of Arcobacter butzleri.</title>
        <authorList>
            <person name="Webb A.L."/>
            <person name="Inglis G.D."/>
            <person name="Kruczkiewicz P."/>
            <person name="Selinger L.B."/>
            <person name="Taboada E.N."/>
        </authorList>
    </citation>
    <scope>NUCLEOTIDE SEQUENCE [LARGE SCALE GENOMIC DNA]</scope>
    <source>
        <strain evidence="1 2">L348</strain>
    </source>
</reference>
<dbReference type="Proteomes" id="UP000035514">
    <property type="component" value="Unassembled WGS sequence"/>
</dbReference>
<dbReference type="EMBL" id="JAIQ01000050">
    <property type="protein sequence ID" value="KLE01915.1"/>
    <property type="molecule type" value="Genomic_DNA"/>
</dbReference>
<name>A0A0G9K7Z1_9BACT</name>
<dbReference type="PATRIC" id="fig|1447256.3.peg.389"/>
<proteinExistence type="predicted"/>
<sequence>MGIVLSLCGGFVSGYMVCSIFRDKKDKKIPFKDGI</sequence>
<protein>
    <submittedName>
        <fullName evidence="1">Uncharacterized protein</fullName>
    </submittedName>
</protein>
<dbReference type="AlphaFoldDB" id="A0A0G9K7Z1"/>
<organism evidence="1 2">
    <name type="scientific">Aliarcobacter butzleri L348</name>
    <dbReference type="NCBI Taxonomy" id="1447256"/>
    <lineage>
        <taxon>Bacteria</taxon>
        <taxon>Pseudomonadati</taxon>
        <taxon>Campylobacterota</taxon>
        <taxon>Epsilonproteobacteria</taxon>
        <taxon>Campylobacterales</taxon>
        <taxon>Arcobacteraceae</taxon>
        <taxon>Aliarcobacter</taxon>
    </lineage>
</organism>
<evidence type="ECO:0000313" key="2">
    <source>
        <dbReference type="Proteomes" id="UP000035514"/>
    </source>
</evidence>
<gene>
    <name evidence="1" type="ORF">AA20_02020</name>
</gene>
<accession>A0A0G9K7Z1</accession>
<evidence type="ECO:0000313" key="1">
    <source>
        <dbReference type="EMBL" id="KLE01915.1"/>
    </source>
</evidence>